<protein>
    <submittedName>
        <fullName evidence="2">Uncharacterized protein</fullName>
    </submittedName>
</protein>
<gene>
    <name evidence="2" type="ORF">PACLA_8A007180</name>
</gene>
<evidence type="ECO:0000256" key="1">
    <source>
        <dbReference type="SAM" id="MobiDB-lite"/>
    </source>
</evidence>
<organism evidence="2 3">
    <name type="scientific">Paramuricea clavata</name>
    <name type="common">Red gorgonian</name>
    <name type="synonym">Violescent sea-whip</name>
    <dbReference type="NCBI Taxonomy" id="317549"/>
    <lineage>
        <taxon>Eukaryota</taxon>
        <taxon>Metazoa</taxon>
        <taxon>Cnidaria</taxon>
        <taxon>Anthozoa</taxon>
        <taxon>Octocorallia</taxon>
        <taxon>Malacalcyonacea</taxon>
        <taxon>Plexauridae</taxon>
        <taxon>Paramuricea</taxon>
    </lineage>
</organism>
<feature type="compositionally biased region" description="Basic and acidic residues" evidence="1">
    <location>
        <begin position="71"/>
        <end position="93"/>
    </location>
</feature>
<dbReference type="AlphaFoldDB" id="A0A6S7FT81"/>
<name>A0A6S7FT81_PARCT</name>
<sequence>MYVLFTLESEDENNLFSEKALVEITNRVPTNSTLTSLSSSICMQQNCRCPTQQRIGRPKFMSKSRNLITSTHEKSTGHVAVLERSRSPLERSRSPPKKKKRCSSQDGVREMSHSQSSSDCSQSAVDEDWLLGIDIERLDAPLAAVADQVFSTRRSNQVCRQLSNVRRKLRSDTLCNKGVKKTYGGTSLKNCVHNVMFRIALMNNEVMSGMNMNGNGGKVAFGKTTIFQLITEMALKNHKGTESEVVQICSRLLKYAPDRKGGGGHKENSA</sequence>
<keyword evidence="3" id="KW-1185">Reference proteome</keyword>
<dbReference type="OrthoDB" id="8887905at2759"/>
<comment type="caution">
    <text evidence="2">The sequence shown here is derived from an EMBL/GenBank/DDBJ whole genome shotgun (WGS) entry which is preliminary data.</text>
</comment>
<evidence type="ECO:0000313" key="2">
    <source>
        <dbReference type="EMBL" id="CAB3982798.1"/>
    </source>
</evidence>
<feature type="region of interest" description="Disordered" evidence="1">
    <location>
        <begin position="69"/>
        <end position="121"/>
    </location>
</feature>
<accession>A0A6S7FT81</accession>
<proteinExistence type="predicted"/>
<dbReference type="EMBL" id="CACRXK020000542">
    <property type="protein sequence ID" value="CAB3982798.1"/>
    <property type="molecule type" value="Genomic_DNA"/>
</dbReference>
<evidence type="ECO:0000313" key="3">
    <source>
        <dbReference type="Proteomes" id="UP001152795"/>
    </source>
</evidence>
<dbReference type="Proteomes" id="UP001152795">
    <property type="component" value="Unassembled WGS sequence"/>
</dbReference>
<reference evidence="2" key="1">
    <citation type="submission" date="2020-04" db="EMBL/GenBank/DDBJ databases">
        <authorList>
            <person name="Alioto T."/>
            <person name="Alioto T."/>
            <person name="Gomez Garrido J."/>
        </authorList>
    </citation>
    <scope>NUCLEOTIDE SEQUENCE</scope>
    <source>
        <strain evidence="2">A484AB</strain>
    </source>
</reference>